<organism evidence="12 13">
    <name type="scientific">Haloarcula vallismortis</name>
    <name type="common">Halobacterium vallismortis</name>
    <dbReference type="NCBI Taxonomy" id="28442"/>
    <lineage>
        <taxon>Archaea</taxon>
        <taxon>Methanobacteriati</taxon>
        <taxon>Methanobacteriota</taxon>
        <taxon>Stenosarchaea group</taxon>
        <taxon>Halobacteria</taxon>
        <taxon>Halobacteriales</taxon>
        <taxon>Haloarculaceae</taxon>
        <taxon>Haloarcula</taxon>
    </lineage>
</organism>
<evidence type="ECO:0000256" key="5">
    <source>
        <dbReference type="ARBA" id="ARBA00022723"/>
    </source>
</evidence>
<evidence type="ECO:0000313" key="12">
    <source>
        <dbReference type="EMBL" id="SDW07697.1"/>
    </source>
</evidence>
<keyword evidence="6 10" id="KW-0408">Iron</keyword>
<dbReference type="RefSeq" id="WP_004518498.1">
    <property type="nucleotide sequence ID" value="NZ_FNOF01000001.1"/>
</dbReference>
<dbReference type="SFLD" id="SFLDF00294">
    <property type="entry name" value="7_8-didemethyl-8-hydroxy-5-dea"/>
    <property type="match status" value="1"/>
</dbReference>
<dbReference type="PANTHER" id="PTHR43076:SF15">
    <property type="entry name" value="7,8-DIDEMETHYL-8-HYDROXY-5-DEAZARIBOFLAVIN SYNTHASE"/>
    <property type="match status" value="1"/>
</dbReference>
<dbReference type="Proteomes" id="UP000182573">
    <property type="component" value="Unassembled WGS sequence"/>
</dbReference>
<feature type="binding site" evidence="10">
    <location>
        <position position="50"/>
    </location>
    <ligand>
        <name>[4Fe-4S] cluster</name>
        <dbReference type="ChEBI" id="CHEBI:49883"/>
        <note>4Fe-4S-S-AdoMet</note>
    </ligand>
</feature>
<dbReference type="SMART" id="SM00729">
    <property type="entry name" value="Elp3"/>
    <property type="match status" value="1"/>
</dbReference>
<dbReference type="Pfam" id="PF04055">
    <property type="entry name" value="Radical_SAM"/>
    <property type="match status" value="1"/>
</dbReference>
<dbReference type="InterPro" id="IPR006638">
    <property type="entry name" value="Elp3/MiaA/NifB-like_rSAM"/>
</dbReference>
<comment type="function">
    <text evidence="10">Catalyzes the radical-mediated synthesis of 7,8-didemethyl-8-hydroxy-5-deazariboflavin (FO) from 5-amino-5-(4-hydroxybenzyl)-6-(D-ribitylimino)-5,6-dihydrouracil.</text>
</comment>
<dbReference type="NCBIfam" id="NF004884">
    <property type="entry name" value="PRK06245.1"/>
    <property type="match status" value="1"/>
</dbReference>
<evidence type="ECO:0000313" key="13">
    <source>
        <dbReference type="Proteomes" id="UP000182573"/>
    </source>
</evidence>
<sequence length="368" mass="40522">MISGTDAYDIAIDISDDDVERLLSVMPEDVESASALSYCRNVFLPLTTACRYTCTYCTYYDPPGQAELMDREEIRETCRRGAEAGCTEALFTFGDDPDERYTAVHDQLAEWGHDSIHEYLREACEIALEEGLLPHANPGDQTREQMAHVADLNASMGVMLETTTEVQAHGGPRSKNPGQRLNTLRVAGELGVPFTTGILVGIGEDWHHRAESLLAIREMHERYGHIQEVIVQPVVKNERWQGDSPDLATMRRVTAMARAALPEAVSVQVPPNLAPARDLTDCGIDDLGGVSPVTVDHINPEYEWPALQELTAVAEAAEVPLTERLPVYDRFVGDGWLSKPIEAAIGADTDAGERFRSILDRGVNPVAR</sequence>
<evidence type="ECO:0000256" key="10">
    <source>
        <dbReference type="HAMAP-Rule" id="MF_01611"/>
    </source>
</evidence>
<dbReference type="SFLD" id="SFLDG01064">
    <property type="entry name" value="F420__menaquinone_cofactor_bio"/>
    <property type="match status" value="1"/>
</dbReference>
<dbReference type="Gene3D" id="3.20.20.70">
    <property type="entry name" value="Aldolase class I"/>
    <property type="match status" value="1"/>
</dbReference>
<comment type="catalytic activity">
    <reaction evidence="9 10">
        <text>5-amino-5-(4-hydroxybenzyl)-6-(D-ribitylimino)-5,6-dihydrouracil + S-adenosyl-L-methionine = 7,8-didemethyl-8-hydroxy-5-deazariboflavin + 5'-deoxyadenosine + L-methionine + NH4(+) + H(+)</text>
        <dbReference type="Rhea" id="RHEA:55204"/>
        <dbReference type="ChEBI" id="CHEBI:15378"/>
        <dbReference type="ChEBI" id="CHEBI:17319"/>
        <dbReference type="ChEBI" id="CHEBI:28938"/>
        <dbReference type="ChEBI" id="CHEBI:57844"/>
        <dbReference type="ChEBI" id="CHEBI:59789"/>
        <dbReference type="ChEBI" id="CHEBI:59904"/>
        <dbReference type="ChEBI" id="CHEBI:85936"/>
        <dbReference type="EC" id="4.3.1.32"/>
    </reaction>
</comment>
<protein>
    <recommendedName>
        <fullName evidence="2 10">7,8-didemethyl-8-hydroxy-5-deazariboflavin synthase</fullName>
        <ecNumber evidence="2 10">4.3.1.32</ecNumber>
    </recommendedName>
    <alternativeName>
        <fullName evidence="10">FO synthase subunit 1</fullName>
    </alternativeName>
</protein>
<keyword evidence="8 10" id="KW-0456">Lyase</keyword>
<keyword evidence="4 10" id="KW-0949">S-adenosyl-L-methionine</keyword>
<dbReference type="SUPFAM" id="SSF102114">
    <property type="entry name" value="Radical SAM enzymes"/>
    <property type="match status" value="1"/>
</dbReference>
<dbReference type="InterPro" id="IPR019939">
    <property type="entry name" value="CofG_family"/>
</dbReference>
<reference evidence="12 13" key="1">
    <citation type="submission" date="2016-10" db="EMBL/GenBank/DDBJ databases">
        <authorList>
            <person name="de Groot N.N."/>
        </authorList>
    </citation>
    <scope>NUCLEOTIDE SEQUENCE [LARGE SCALE GENOMIC DNA]</scope>
    <source>
        <strain evidence="12 13">DSM 3756</strain>
    </source>
</reference>
<evidence type="ECO:0000256" key="7">
    <source>
        <dbReference type="ARBA" id="ARBA00023014"/>
    </source>
</evidence>
<evidence type="ECO:0000259" key="11">
    <source>
        <dbReference type="PROSITE" id="PS51918"/>
    </source>
</evidence>
<dbReference type="AlphaFoldDB" id="A0A1H2QKF8"/>
<evidence type="ECO:0000256" key="8">
    <source>
        <dbReference type="ARBA" id="ARBA00023239"/>
    </source>
</evidence>
<dbReference type="InterPro" id="IPR007197">
    <property type="entry name" value="rSAM"/>
</dbReference>
<evidence type="ECO:0000256" key="9">
    <source>
        <dbReference type="ARBA" id="ARBA00048974"/>
    </source>
</evidence>
<name>A0A1H2QKF8_HALVA</name>
<dbReference type="UniPathway" id="UPA00072"/>
<comment type="subunit">
    <text evidence="10">The FO synthase complex consists of two subunits, CofG and CofH.</text>
</comment>
<feature type="binding site" evidence="10">
    <location>
        <position position="54"/>
    </location>
    <ligand>
        <name>[4Fe-4S] cluster</name>
        <dbReference type="ChEBI" id="CHEBI:49883"/>
        <note>4Fe-4S-S-AdoMet</note>
    </ligand>
</feature>
<dbReference type="SFLD" id="SFLDS00029">
    <property type="entry name" value="Radical_SAM"/>
    <property type="match status" value="1"/>
</dbReference>
<dbReference type="PROSITE" id="PS51918">
    <property type="entry name" value="RADICAL_SAM"/>
    <property type="match status" value="1"/>
</dbReference>
<dbReference type="EMBL" id="FNOF01000001">
    <property type="protein sequence ID" value="SDW07697.1"/>
    <property type="molecule type" value="Genomic_DNA"/>
</dbReference>
<evidence type="ECO:0000256" key="2">
    <source>
        <dbReference type="ARBA" id="ARBA00012126"/>
    </source>
</evidence>
<evidence type="ECO:0000256" key="3">
    <source>
        <dbReference type="ARBA" id="ARBA00022485"/>
    </source>
</evidence>
<keyword evidence="3 10" id="KW-0004">4Fe-4S</keyword>
<keyword evidence="5 10" id="KW-0479">Metal-binding</keyword>
<feature type="domain" description="Radical SAM core" evidence="11">
    <location>
        <begin position="36"/>
        <end position="272"/>
    </location>
</feature>
<comment type="similarity">
    <text evidence="10">Belongs to the radical SAM superfamily. CofG family.</text>
</comment>
<gene>
    <name evidence="10" type="primary">cofG</name>
    <name evidence="12" type="ORF">SAMN05443574_101275</name>
</gene>
<dbReference type="InterPro" id="IPR013785">
    <property type="entry name" value="Aldolase_TIM"/>
</dbReference>
<dbReference type="HAMAP" id="MF_01611">
    <property type="entry name" value="FO_synth_sub1"/>
    <property type="match status" value="1"/>
</dbReference>
<dbReference type="GO" id="GO:0016765">
    <property type="term" value="F:transferase activity, transferring alkyl or aryl (other than methyl) groups"/>
    <property type="evidence" value="ECO:0007669"/>
    <property type="project" value="InterPro"/>
</dbReference>
<dbReference type="STRING" id="28442.SAMN05443574_101275"/>
<dbReference type="InterPro" id="IPR034405">
    <property type="entry name" value="F420"/>
</dbReference>
<proteinExistence type="inferred from homology"/>
<evidence type="ECO:0000256" key="6">
    <source>
        <dbReference type="ARBA" id="ARBA00023004"/>
    </source>
</evidence>
<dbReference type="SFLD" id="SFLDG01388">
    <property type="entry name" value="7_8-didemethyl-8-hydroxy-5-dea"/>
    <property type="match status" value="1"/>
</dbReference>
<dbReference type="EC" id="4.3.1.32" evidence="2 10"/>
<dbReference type="PANTHER" id="PTHR43076">
    <property type="entry name" value="FO SYNTHASE (COFH)"/>
    <property type="match status" value="1"/>
</dbReference>
<dbReference type="CDD" id="cd01335">
    <property type="entry name" value="Radical_SAM"/>
    <property type="match status" value="1"/>
</dbReference>
<dbReference type="GO" id="GO:0005506">
    <property type="term" value="F:iron ion binding"/>
    <property type="evidence" value="ECO:0007669"/>
    <property type="project" value="UniProtKB-UniRule"/>
</dbReference>
<dbReference type="InterPro" id="IPR058240">
    <property type="entry name" value="rSAM_sf"/>
</dbReference>
<evidence type="ECO:0000256" key="4">
    <source>
        <dbReference type="ARBA" id="ARBA00022691"/>
    </source>
</evidence>
<dbReference type="GO" id="GO:0044689">
    <property type="term" value="F:7,8-didemethyl-8-hydroxy-5-deazariboflavin synthase activity"/>
    <property type="evidence" value="ECO:0007669"/>
    <property type="project" value="UniProtKB-EC"/>
</dbReference>
<comment type="pathway">
    <text evidence="1 10">Cofactor biosynthesis; coenzyme F0 biosynthesis.</text>
</comment>
<evidence type="ECO:0000256" key="1">
    <source>
        <dbReference type="ARBA" id="ARBA00004712"/>
    </source>
</evidence>
<keyword evidence="7 10" id="KW-0411">Iron-sulfur</keyword>
<comment type="cofactor">
    <cofactor evidence="10">
        <name>[4Fe-4S] cluster</name>
        <dbReference type="ChEBI" id="CHEBI:49883"/>
    </cofactor>
    <text evidence="10">Binds 1 [4Fe-4S] cluster. The cluster is coordinated with 3 cysteines and an exchangeable S-adenosyl-L-methionine.</text>
</comment>
<dbReference type="NCBIfam" id="TIGR03550">
    <property type="entry name" value="F420_cofG"/>
    <property type="match status" value="1"/>
</dbReference>
<feature type="binding site" evidence="10">
    <location>
        <position position="57"/>
    </location>
    <ligand>
        <name>[4Fe-4S] cluster</name>
        <dbReference type="ChEBI" id="CHEBI:49883"/>
        <note>4Fe-4S-S-AdoMet</note>
    </ligand>
</feature>
<accession>A0A1H2QKF8</accession>
<dbReference type="GO" id="GO:0051539">
    <property type="term" value="F:4 iron, 4 sulfur cluster binding"/>
    <property type="evidence" value="ECO:0007669"/>
    <property type="project" value="UniProtKB-KW"/>
</dbReference>